<dbReference type="VEuPathDB" id="VectorBase:PPAI010344"/>
<evidence type="ECO:0000259" key="8">
    <source>
        <dbReference type="Pfam" id="PF10568"/>
    </source>
</evidence>
<dbReference type="GO" id="GO:0015031">
    <property type="term" value="P:protein transport"/>
    <property type="evidence" value="ECO:0007669"/>
    <property type="project" value="UniProtKB-KW"/>
</dbReference>
<dbReference type="EMBL" id="AJVK01007993">
    <property type="status" value="NOT_ANNOTATED_CDS"/>
    <property type="molecule type" value="Genomic_DNA"/>
</dbReference>
<keyword evidence="3" id="KW-0813">Transport</keyword>
<dbReference type="GO" id="GO:0007005">
    <property type="term" value="P:mitochondrion organization"/>
    <property type="evidence" value="ECO:0007669"/>
    <property type="project" value="TreeGrafter"/>
</dbReference>
<dbReference type="InterPro" id="IPR050931">
    <property type="entry name" value="Mito_Protein_Transport_Metaxin"/>
</dbReference>
<dbReference type="VEuPathDB" id="VectorBase:PPAPM1_000815"/>
<keyword evidence="6" id="KW-0496">Mitochondrion</keyword>
<feature type="domain" description="Mitochondrial outer membrane transport complex Sam37/metaxin N-terminal" evidence="8">
    <location>
        <begin position="22"/>
        <end position="140"/>
    </location>
</feature>
<accession>A0A1B0DPA8</accession>
<dbReference type="EnsemblMetazoa" id="PPAI010344-RA">
    <property type="protein sequence ID" value="PPAI010344-PA"/>
    <property type="gene ID" value="PPAI010344"/>
</dbReference>
<dbReference type="Pfam" id="PF17171">
    <property type="entry name" value="GST_C_6"/>
    <property type="match status" value="1"/>
</dbReference>
<keyword evidence="5" id="KW-0653">Protein transport</keyword>
<protein>
    <submittedName>
        <fullName evidence="10">Uncharacterized protein</fullName>
    </submittedName>
</protein>
<dbReference type="InterPro" id="IPR036282">
    <property type="entry name" value="Glutathione-S-Trfase_C_sf"/>
</dbReference>
<dbReference type="InterPro" id="IPR033468">
    <property type="entry name" value="Metaxin_GST"/>
</dbReference>
<dbReference type="GeneID" id="129810192"/>
<evidence type="ECO:0000256" key="7">
    <source>
        <dbReference type="ARBA" id="ARBA00023136"/>
    </source>
</evidence>
<name>A0A1B0DPA8_PHLPP</name>
<evidence type="ECO:0000256" key="4">
    <source>
        <dbReference type="ARBA" id="ARBA00022787"/>
    </source>
</evidence>
<comment type="similarity">
    <text evidence="2">Belongs to the metaxin family.</text>
</comment>
<evidence type="ECO:0000259" key="9">
    <source>
        <dbReference type="Pfam" id="PF17171"/>
    </source>
</evidence>
<comment type="subcellular location">
    <subcellularLocation>
        <location evidence="1">Mitochondrion outer membrane</location>
    </subcellularLocation>
</comment>
<reference evidence="10" key="1">
    <citation type="submission" date="2022-08" db="UniProtKB">
        <authorList>
            <consortium name="EnsemblMetazoa"/>
        </authorList>
    </citation>
    <scope>IDENTIFICATION</scope>
    <source>
        <strain evidence="10">Israel</strain>
    </source>
</reference>
<dbReference type="Pfam" id="PF10568">
    <property type="entry name" value="Tom37"/>
    <property type="match status" value="1"/>
</dbReference>
<evidence type="ECO:0000256" key="6">
    <source>
        <dbReference type="ARBA" id="ARBA00023128"/>
    </source>
</evidence>
<evidence type="ECO:0000256" key="2">
    <source>
        <dbReference type="ARBA" id="ARBA00009170"/>
    </source>
</evidence>
<dbReference type="KEGG" id="ppap:129810192"/>
<dbReference type="AlphaFoldDB" id="A0A1B0DPA8"/>
<sequence>MPDIVLHVYQGEWGIPSIDLECLQALTLMKFLDVPVEINTRGNTIFSPSGFLPYLNDGNQKIDSYNKISKYLVGKGMDANRDLKDEDRSLSSAYIHHAKSKLRSYLTYTLWGTTESAEATRFLYAKRSPFPLSFFKPGQYLKQAERYLQIQCGFSIKSGMPPEEHLTRGLIVEAKKFINEISAQLSDREWFFGQSPSEFDAILYSYLALLLHYPQNFNPLAGHIRECKNLVNFVSRITKKYFDGLTFDSGLKIGFGSGKTFKPKAAGDDEESNLKLQIIAGLVAFCSMVAFSLSTGILEISRDSIQQEAVDFDDEDDDEGDGDYAE</sequence>
<keyword evidence="7" id="KW-0472">Membrane</keyword>
<evidence type="ECO:0000256" key="1">
    <source>
        <dbReference type="ARBA" id="ARBA00004294"/>
    </source>
</evidence>
<dbReference type="OrthoDB" id="5835136at2759"/>
<feature type="domain" description="Metaxin glutathione S-transferase" evidence="9">
    <location>
        <begin position="174"/>
        <end position="237"/>
    </location>
</feature>
<evidence type="ECO:0000256" key="5">
    <source>
        <dbReference type="ARBA" id="ARBA00022927"/>
    </source>
</evidence>
<evidence type="ECO:0000313" key="11">
    <source>
        <dbReference type="Proteomes" id="UP000092462"/>
    </source>
</evidence>
<dbReference type="PANTHER" id="PTHR12289:SF41">
    <property type="entry name" value="FAILED AXON CONNECTIONS-RELATED"/>
    <property type="match status" value="1"/>
</dbReference>
<dbReference type="GO" id="GO:0001401">
    <property type="term" value="C:SAM complex"/>
    <property type="evidence" value="ECO:0007669"/>
    <property type="project" value="InterPro"/>
</dbReference>
<evidence type="ECO:0000313" key="10">
    <source>
        <dbReference type="EnsemblMetazoa" id="PPAI010344-PA"/>
    </source>
</evidence>
<keyword evidence="4" id="KW-1000">Mitochondrion outer membrane</keyword>
<dbReference type="PANTHER" id="PTHR12289">
    <property type="entry name" value="METAXIN RELATED"/>
    <property type="match status" value="1"/>
</dbReference>
<evidence type="ECO:0000256" key="3">
    <source>
        <dbReference type="ARBA" id="ARBA00022448"/>
    </source>
</evidence>
<dbReference type="Proteomes" id="UP000092462">
    <property type="component" value="Unassembled WGS sequence"/>
</dbReference>
<dbReference type="InterPro" id="IPR019564">
    <property type="entry name" value="Sam37/metaxin_N"/>
</dbReference>
<keyword evidence="11" id="KW-1185">Reference proteome</keyword>
<dbReference type="RefSeq" id="XP_055716492.1">
    <property type="nucleotide sequence ID" value="XM_055860517.1"/>
</dbReference>
<organism evidence="10 11">
    <name type="scientific">Phlebotomus papatasi</name>
    <name type="common">Sandfly</name>
    <dbReference type="NCBI Taxonomy" id="29031"/>
    <lineage>
        <taxon>Eukaryota</taxon>
        <taxon>Metazoa</taxon>
        <taxon>Ecdysozoa</taxon>
        <taxon>Arthropoda</taxon>
        <taxon>Hexapoda</taxon>
        <taxon>Insecta</taxon>
        <taxon>Pterygota</taxon>
        <taxon>Neoptera</taxon>
        <taxon>Endopterygota</taxon>
        <taxon>Diptera</taxon>
        <taxon>Nematocera</taxon>
        <taxon>Psychodoidea</taxon>
        <taxon>Psychodidae</taxon>
        <taxon>Phlebotomus</taxon>
        <taxon>Phlebotomus</taxon>
    </lineage>
</organism>
<proteinExistence type="inferred from homology"/>
<dbReference type="CDD" id="cd03078">
    <property type="entry name" value="GST_N_Metaxin1_like"/>
    <property type="match status" value="1"/>
</dbReference>
<dbReference type="SUPFAM" id="SSF47616">
    <property type="entry name" value="GST C-terminal domain-like"/>
    <property type="match status" value="1"/>
</dbReference>